<dbReference type="Gene3D" id="3.30.2010.20">
    <property type="match status" value="1"/>
</dbReference>
<dbReference type="SUPFAM" id="SSF55486">
    <property type="entry name" value="Metalloproteases ('zincins'), catalytic domain"/>
    <property type="match status" value="1"/>
</dbReference>
<comment type="caution">
    <text evidence="1">The sequence shown here is derived from an EMBL/GenBank/DDBJ whole genome shotgun (WGS) entry which is preliminary data.</text>
</comment>
<dbReference type="CDD" id="cd12952">
    <property type="entry name" value="MMP_ACEL2062"/>
    <property type="match status" value="1"/>
</dbReference>
<reference evidence="2" key="1">
    <citation type="submission" date="2017-09" db="EMBL/GenBank/DDBJ databases">
        <title>Depth-based differentiation of microbial function through sediment-hosted aquifers and enrichment of novel symbionts in the deep terrestrial subsurface.</title>
        <authorList>
            <person name="Probst A.J."/>
            <person name="Ladd B."/>
            <person name="Jarett J.K."/>
            <person name="Geller-Mcgrath D.E."/>
            <person name="Sieber C.M.K."/>
            <person name="Emerson J.B."/>
            <person name="Anantharaman K."/>
            <person name="Thomas B.C."/>
            <person name="Malmstrom R."/>
            <person name="Stieglmeier M."/>
            <person name="Klingl A."/>
            <person name="Woyke T."/>
            <person name="Ryan C.M."/>
            <person name="Banfield J.F."/>
        </authorList>
    </citation>
    <scope>NUCLEOTIDE SEQUENCE [LARGE SCALE GENOMIC DNA]</scope>
</reference>
<proteinExistence type="predicted"/>
<dbReference type="Proteomes" id="UP000228711">
    <property type="component" value="Unassembled WGS sequence"/>
</dbReference>
<organism evidence="1 2">
    <name type="scientific">Candidatus Kerfeldbacteria bacterium CG08_land_8_20_14_0_20_42_7</name>
    <dbReference type="NCBI Taxonomy" id="2014245"/>
    <lineage>
        <taxon>Bacteria</taxon>
        <taxon>Candidatus Kerfeldiibacteriota</taxon>
    </lineage>
</organism>
<gene>
    <name evidence="1" type="ORF">COT25_01335</name>
</gene>
<dbReference type="EMBL" id="PEXV01000051">
    <property type="protein sequence ID" value="PIS41766.1"/>
    <property type="molecule type" value="Genomic_DNA"/>
</dbReference>
<protein>
    <recommendedName>
        <fullName evidence="3">Metallopeptidase family protein</fullName>
    </recommendedName>
</protein>
<name>A0A2H0YTK5_9BACT</name>
<dbReference type="AlphaFoldDB" id="A0A2H0YTK5"/>
<dbReference type="Pfam" id="PF06262">
    <property type="entry name" value="Zincin_1"/>
    <property type="match status" value="1"/>
</dbReference>
<evidence type="ECO:0000313" key="1">
    <source>
        <dbReference type="EMBL" id="PIS41766.1"/>
    </source>
</evidence>
<dbReference type="InterPro" id="IPR010428">
    <property type="entry name" value="Zincin_1"/>
</dbReference>
<sequence>MERETFEQLVDDAVMSIPKRIRDRIENVAFVVEDGQRDANATEPAVRSQGVLLGLYQGVPLGKRGPYYSGVLPDKITIFQHAIERAAKDDQGIQRLIQEVVYHEVAHFLGMNESEVRAWEAAPTRSQGAKTSLRY</sequence>
<dbReference type="InterPro" id="IPR038555">
    <property type="entry name" value="Zincin_1_sf"/>
</dbReference>
<accession>A0A2H0YTK5</accession>
<evidence type="ECO:0008006" key="3">
    <source>
        <dbReference type="Google" id="ProtNLM"/>
    </source>
</evidence>
<evidence type="ECO:0000313" key="2">
    <source>
        <dbReference type="Proteomes" id="UP000228711"/>
    </source>
</evidence>